<evidence type="ECO:0000259" key="2">
    <source>
        <dbReference type="Pfam" id="PF01936"/>
    </source>
</evidence>
<dbReference type="OrthoDB" id="549353at2759"/>
<dbReference type="GO" id="GO:0005777">
    <property type="term" value="C:peroxisome"/>
    <property type="evidence" value="ECO:0007669"/>
    <property type="project" value="InterPro"/>
</dbReference>
<dbReference type="CDD" id="cd10910">
    <property type="entry name" value="PIN_limkain_b1_N_like"/>
    <property type="match status" value="1"/>
</dbReference>
<dbReference type="EMBL" id="ML122251">
    <property type="protein sequence ID" value="RPD65877.1"/>
    <property type="molecule type" value="Genomic_DNA"/>
</dbReference>
<evidence type="ECO:0000313" key="3">
    <source>
        <dbReference type="EMBL" id="RPD65877.1"/>
    </source>
</evidence>
<gene>
    <name evidence="3" type="ORF">L227DRAFT_124441</name>
</gene>
<accession>A0A5C2SRV8</accession>
<dbReference type="InterPro" id="IPR024768">
    <property type="entry name" value="Marf1"/>
</dbReference>
<dbReference type="PANTHER" id="PTHR14379:SF3">
    <property type="entry name" value="MEIOSIS REGULATOR AND MRNA STABILITY FACTOR 1"/>
    <property type="match status" value="1"/>
</dbReference>
<proteinExistence type="predicted"/>
<dbReference type="InterPro" id="IPR021139">
    <property type="entry name" value="NYN"/>
</dbReference>
<dbReference type="GO" id="GO:0010468">
    <property type="term" value="P:regulation of gene expression"/>
    <property type="evidence" value="ECO:0007669"/>
    <property type="project" value="InterPro"/>
</dbReference>
<feature type="compositionally biased region" description="Low complexity" evidence="1">
    <location>
        <begin position="513"/>
        <end position="526"/>
    </location>
</feature>
<dbReference type="Proteomes" id="UP000313359">
    <property type="component" value="Unassembled WGS sequence"/>
</dbReference>
<reference evidence="3" key="1">
    <citation type="journal article" date="2018" name="Genome Biol. Evol.">
        <title>Genomics and development of Lentinus tigrinus, a white-rot wood-decaying mushroom with dimorphic fruiting bodies.</title>
        <authorList>
            <person name="Wu B."/>
            <person name="Xu Z."/>
            <person name="Knudson A."/>
            <person name="Carlson A."/>
            <person name="Chen N."/>
            <person name="Kovaka S."/>
            <person name="LaButti K."/>
            <person name="Lipzen A."/>
            <person name="Pennachio C."/>
            <person name="Riley R."/>
            <person name="Schakwitz W."/>
            <person name="Umezawa K."/>
            <person name="Ohm R.A."/>
            <person name="Grigoriev I.V."/>
            <person name="Nagy L.G."/>
            <person name="Gibbons J."/>
            <person name="Hibbett D."/>
        </authorList>
    </citation>
    <scope>NUCLEOTIDE SEQUENCE [LARGE SCALE GENOMIC DNA]</scope>
    <source>
        <strain evidence="3">ALCF2SS1-6</strain>
    </source>
</reference>
<feature type="region of interest" description="Disordered" evidence="1">
    <location>
        <begin position="392"/>
        <end position="412"/>
    </location>
</feature>
<feature type="region of interest" description="Disordered" evidence="1">
    <location>
        <begin position="489"/>
        <end position="526"/>
    </location>
</feature>
<organism evidence="3 4">
    <name type="scientific">Lentinus tigrinus ALCF2SS1-6</name>
    <dbReference type="NCBI Taxonomy" id="1328759"/>
    <lineage>
        <taxon>Eukaryota</taxon>
        <taxon>Fungi</taxon>
        <taxon>Dikarya</taxon>
        <taxon>Basidiomycota</taxon>
        <taxon>Agaricomycotina</taxon>
        <taxon>Agaricomycetes</taxon>
        <taxon>Polyporales</taxon>
        <taxon>Polyporaceae</taxon>
        <taxon>Lentinus</taxon>
    </lineage>
</organism>
<dbReference type="Pfam" id="PF01936">
    <property type="entry name" value="NYN"/>
    <property type="match status" value="1"/>
</dbReference>
<keyword evidence="4" id="KW-1185">Reference proteome</keyword>
<protein>
    <submittedName>
        <fullName evidence="3">DUF537-domain-containing protein</fullName>
    </submittedName>
</protein>
<name>A0A5C2SRV8_9APHY</name>
<feature type="compositionally biased region" description="Polar residues" evidence="1">
    <location>
        <begin position="208"/>
        <end position="222"/>
    </location>
</feature>
<feature type="domain" description="NYN" evidence="2">
    <location>
        <begin position="50"/>
        <end position="192"/>
    </location>
</feature>
<dbReference type="Gene3D" id="3.40.50.1010">
    <property type="entry name" value="5'-nuclease"/>
    <property type="match status" value="1"/>
</dbReference>
<dbReference type="PANTHER" id="PTHR14379">
    <property type="entry name" value="LIMKAIN B LKAP"/>
    <property type="match status" value="1"/>
</dbReference>
<sequence length="648" mass="69764">MAHRPCDSNAVQAPLLTPLTDVPYTLYANFSFTNTPEADPTGMQDSLDDVAIFWDYENCSPPCSVPGYDVVNNIREIALAYGSVKLFKAYLELSEQSSSKSIGLRSELQSCGVSLTDCPHNGRKDVADKMMIVDMLTYAIDNPAPATIVLISGDRDFVYAVSVLRLRRYRVVLVAPNTAHASLKSQATTVLDWEIDIMRRTTIRPRTLETTHAASDENLQQRSPKRPSLSFGGPLPQSAPRSARRPSFKANTPLTPVTPLDVSNRVGIGSFFQGRHSRNTSTIAADESLPANAACRCGAGYETTNGLFPMGDDMTVGCTPILDILEVMQEYKDRQGAQSLMNRVREELEGQRCPLVLYLHGRTFVLAHCSRTFLQPSSETSIIRGPSPSATLLSSVKPSNQNSSQFSASMAPTHSPMKSEVIAKSYEQNQNSVTAHTHAVTELAVPQPATFPSPGIDPVLHPATGGPLSKLSDDLPPILSALTSQGETIQAVPETKSHGTTQLPVLNRLKQASSDPSTSSEESPPAEHIIVPSVFDPGSSVPLDGTAAIPPPTESALGWVPAHFHPLMQVLEELRLGGCEQPLRSSVALRLVHVAKDIYQGSGKGSFKAYSAAAVEAGIVTLGGVHGYAWISLSPEWHGKVPVTALRC</sequence>
<dbReference type="STRING" id="1328759.A0A5C2SRV8"/>
<evidence type="ECO:0000313" key="4">
    <source>
        <dbReference type="Proteomes" id="UP000313359"/>
    </source>
</evidence>
<feature type="region of interest" description="Disordered" evidence="1">
    <location>
        <begin position="206"/>
        <end position="256"/>
    </location>
</feature>
<evidence type="ECO:0000256" key="1">
    <source>
        <dbReference type="SAM" id="MobiDB-lite"/>
    </source>
</evidence>
<dbReference type="AlphaFoldDB" id="A0A5C2SRV8"/>
<dbReference type="GO" id="GO:0004540">
    <property type="term" value="F:RNA nuclease activity"/>
    <property type="evidence" value="ECO:0007669"/>
    <property type="project" value="InterPro"/>
</dbReference>
<dbReference type="GO" id="GO:1905762">
    <property type="term" value="F:CCR4-NOT complex binding"/>
    <property type="evidence" value="ECO:0007669"/>
    <property type="project" value="TreeGrafter"/>
</dbReference>